<organism evidence="6 7">
    <name type="scientific">Syncephalis pseudoplumigaleata</name>
    <dbReference type="NCBI Taxonomy" id="1712513"/>
    <lineage>
        <taxon>Eukaryota</taxon>
        <taxon>Fungi</taxon>
        <taxon>Fungi incertae sedis</taxon>
        <taxon>Zoopagomycota</taxon>
        <taxon>Zoopagomycotina</taxon>
        <taxon>Zoopagomycetes</taxon>
        <taxon>Zoopagales</taxon>
        <taxon>Piptocephalidaceae</taxon>
        <taxon>Syncephalis</taxon>
    </lineage>
</organism>
<dbReference type="GO" id="GO:0020037">
    <property type="term" value="F:heme binding"/>
    <property type="evidence" value="ECO:0007669"/>
    <property type="project" value="InterPro"/>
</dbReference>
<keyword evidence="7" id="KW-1185">Reference proteome</keyword>
<protein>
    <submittedName>
        <fullName evidence="6">Cytochrome P450</fullName>
    </submittedName>
</protein>
<dbReference type="PANTHER" id="PTHR24305">
    <property type="entry name" value="CYTOCHROME P450"/>
    <property type="match status" value="1"/>
</dbReference>
<evidence type="ECO:0000256" key="1">
    <source>
        <dbReference type="ARBA" id="ARBA00001971"/>
    </source>
</evidence>
<name>A0A4P9Z3W6_9FUNG</name>
<accession>A0A4P9Z3W6</accession>
<dbReference type="PROSITE" id="PS00086">
    <property type="entry name" value="CYTOCHROME_P450"/>
    <property type="match status" value="1"/>
</dbReference>
<comment type="similarity">
    <text evidence="5">Belongs to the cytochrome P450 family.</text>
</comment>
<dbReference type="InterPro" id="IPR001128">
    <property type="entry name" value="Cyt_P450"/>
</dbReference>
<dbReference type="AlphaFoldDB" id="A0A4P9Z3W6"/>
<dbReference type="InterPro" id="IPR036396">
    <property type="entry name" value="Cyt_P450_sf"/>
</dbReference>
<dbReference type="GO" id="GO:0005506">
    <property type="term" value="F:iron ion binding"/>
    <property type="evidence" value="ECO:0007669"/>
    <property type="project" value="InterPro"/>
</dbReference>
<dbReference type="Proteomes" id="UP000278143">
    <property type="component" value="Unassembled WGS sequence"/>
</dbReference>
<evidence type="ECO:0000256" key="3">
    <source>
        <dbReference type="ARBA" id="ARBA00023004"/>
    </source>
</evidence>
<feature type="binding site" description="axial binding residue" evidence="4">
    <location>
        <position position="437"/>
    </location>
    <ligand>
        <name>heme</name>
        <dbReference type="ChEBI" id="CHEBI:30413"/>
    </ligand>
    <ligandPart>
        <name>Fe</name>
        <dbReference type="ChEBI" id="CHEBI:18248"/>
    </ligandPart>
</feature>
<dbReference type="GO" id="GO:0004497">
    <property type="term" value="F:monooxygenase activity"/>
    <property type="evidence" value="ECO:0007669"/>
    <property type="project" value="UniProtKB-KW"/>
</dbReference>
<dbReference type="OrthoDB" id="2789670at2759"/>
<keyword evidence="3 4" id="KW-0408">Iron</keyword>
<proteinExistence type="inferred from homology"/>
<comment type="cofactor">
    <cofactor evidence="1 4">
        <name>heme</name>
        <dbReference type="ChEBI" id="CHEBI:30413"/>
    </cofactor>
</comment>
<dbReference type="GO" id="GO:0016705">
    <property type="term" value="F:oxidoreductase activity, acting on paired donors, with incorporation or reduction of molecular oxygen"/>
    <property type="evidence" value="ECO:0007669"/>
    <property type="project" value="InterPro"/>
</dbReference>
<dbReference type="InterPro" id="IPR002401">
    <property type="entry name" value="Cyt_P450_E_grp-I"/>
</dbReference>
<sequence>MASASANIKYVAAVCGLLLLAKAIYRDFFSPASKVPGLPFLTFLQARWIYNTVTGNYVRHQYAMFKRYGRIVRLTPTEIGLSDPDAIKAMLTSPKFRKTDAYANFQFHGDNIFSTQDVALHRKLKRMIGPVFSPSSVAEVEPLVREAGVKRLAARIAEYAEAGATFNIMELFLYTSCVRCSGADPLQDVIGEVAFGGTFNTLLCKPGEKPHPVIHWINDITYLGILLPLRLWRQFTRSVIKKRLQENSDQADRGEHRNGYVKDVLQRMLESKDELTGSTFDIDELISQSIAMLVGGTDTTAVTLTWGMHLLCNNPKVARALKEELMAAFPDPDQTILHEDTKHLTYLNATIYEILRLYTVATGSQRVTPPEGAVICDIFIPGGYVISPIVEAVHQNTAIYGKDPRAFNPRRWIDVEPDQLFNMRQSLLSFSMGSRACIGQKTDMTPTSLFILKPYDEKLLVRAVSNVD</sequence>
<dbReference type="Gene3D" id="1.10.630.10">
    <property type="entry name" value="Cytochrome P450"/>
    <property type="match status" value="1"/>
</dbReference>
<evidence type="ECO:0000313" key="6">
    <source>
        <dbReference type="EMBL" id="RKP27244.1"/>
    </source>
</evidence>
<dbReference type="EMBL" id="KZ989243">
    <property type="protein sequence ID" value="RKP27244.1"/>
    <property type="molecule type" value="Genomic_DNA"/>
</dbReference>
<dbReference type="InterPro" id="IPR050121">
    <property type="entry name" value="Cytochrome_P450_monoxygenase"/>
</dbReference>
<evidence type="ECO:0000256" key="4">
    <source>
        <dbReference type="PIRSR" id="PIRSR602401-1"/>
    </source>
</evidence>
<gene>
    <name evidence="6" type="ORF">SYNPS1DRAFT_27090</name>
</gene>
<reference evidence="7" key="1">
    <citation type="journal article" date="2018" name="Nat. Microbiol.">
        <title>Leveraging single-cell genomics to expand the fungal tree of life.</title>
        <authorList>
            <person name="Ahrendt S.R."/>
            <person name="Quandt C.A."/>
            <person name="Ciobanu D."/>
            <person name="Clum A."/>
            <person name="Salamov A."/>
            <person name="Andreopoulos B."/>
            <person name="Cheng J.F."/>
            <person name="Woyke T."/>
            <person name="Pelin A."/>
            <person name="Henrissat B."/>
            <person name="Reynolds N.K."/>
            <person name="Benny G.L."/>
            <person name="Smith M.E."/>
            <person name="James T.Y."/>
            <person name="Grigoriev I.V."/>
        </authorList>
    </citation>
    <scope>NUCLEOTIDE SEQUENCE [LARGE SCALE GENOMIC DNA]</scope>
    <source>
        <strain evidence="7">Benny S71-1</strain>
    </source>
</reference>
<dbReference type="SUPFAM" id="SSF48264">
    <property type="entry name" value="Cytochrome P450"/>
    <property type="match status" value="1"/>
</dbReference>
<dbReference type="PANTHER" id="PTHR24305:SF218">
    <property type="entry name" value="P450, PUTATIVE (EUROFUNG)-RELATED"/>
    <property type="match status" value="1"/>
</dbReference>
<keyword evidence="5" id="KW-0560">Oxidoreductase</keyword>
<dbReference type="PRINTS" id="PR00463">
    <property type="entry name" value="EP450I"/>
</dbReference>
<evidence type="ECO:0000256" key="2">
    <source>
        <dbReference type="ARBA" id="ARBA00022723"/>
    </source>
</evidence>
<keyword evidence="2 4" id="KW-0479">Metal-binding</keyword>
<dbReference type="Pfam" id="PF00067">
    <property type="entry name" value="p450"/>
    <property type="match status" value="1"/>
</dbReference>
<evidence type="ECO:0000256" key="5">
    <source>
        <dbReference type="RuleBase" id="RU000461"/>
    </source>
</evidence>
<dbReference type="PRINTS" id="PR00385">
    <property type="entry name" value="P450"/>
</dbReference>
<keyword evidence="5" id="KW-0503">Monooxygenase</keyword>
<evidence type="ECO:0000313" key="7">
    <source>
        <dbReference type="Proteomes" id="UP000278143"/>
    </source>
</evidence>
<dbReference type="InterPro" id="IPR017972">
    <property type="entry name" value="Cyt_P450_CS"/>
</dbReference>
<keyword evidence="4 5" id="KW-0349">Heme</keyword>